<proteinExistence type="predicted"/>
<protein>
    <submittedName>
        <fullName evidence="2">GNAT family N-acetyltransferase</fullName>
    </submittedName>
</protein>
<dbReference type="InterPro" id="IPR051531">
    <property type="entry name" value="N-acetyltransferase"/>
</dbReference>
<evidence type="ECO:0000313" key="3">
    <source>
        <dbReference type="Proteomes" id="UP000308038"/>
    </source>
</evidence>
<accession>A0ABY2QLT6</accession>
<comment type="caution">
    <text evidence="2">The sequence shown here is derived from an EMBL/GenBank/DDBJ whole genome shotgun (WGS) entry which is preliminary data.</text>
</comment>
<keyword evidence="3" id="KW-1185">Reference proteome</keyword>
<reference evidence="2 3" key="1">
    <citation type="submission" date="2019-04" db="EMBL/GenBank/DDBJ databases">
        <title>Microbes associate with the intestines of laboratory mice.</title>
        <authorList>
            <person name="Navarre W."/>
            <person name="Wong E."/>
            <person name="Huang K.C."/>
            <person name="Tropini C."/>
            <person name="Ng K."/>
            <person name="Yu B."/>
        </authorList>
    </citation>
    <scope>NUCLEOTIDE SEQUENCE [LARGE SCALE GENOMIC DNA]</scope>
    <source>
        <strain evidence="2 3">NM83_B4-11</strain>
    </source>
</reference>
<dbReference type="Gene3D" id="3.40.630.30">
    <property type="match status" value="1"/>
</dbReference>
<dbReference type="SUPFAM" id="SSF55729">
    <property type="entry name" value="Acyl-CoA N-acyltransferases (Nat)"/>
    <property type="match status" value="1"/>
</dbReference>
<dbReference type="InterPro" id="IPR016181">
    <property type="entry name" value="Acyl_CoA_acyltransferase"/>
</dbReference>
<gene>
    <name evidence="2" type="ORF">E5988_01875</name>
</gene>
<feature type="domain" description="N-acetyltransferase" evidence="1">
    <location>
        <begin position="11"/>
        <end position="169"/>
    </location>
</feature>
<evidence type="ECO:0000313" key="2">
    <source>
        <dbReference type="EMBL" id="THG42225.1"/>
    </source>
</evidence>
<dbReference type="Proteomes" id="UP000308038">
    <property type="component" value="Unassembled WGS sequence"/>
</dbReference>
<dbReference type="PROSITE" id="PS51186">
    <property type="entry name" value="GNAT"/>
    <property type="match status" value="1"/>
</dbReference>
<dbReference type="InterPro" id="IPR000182">
    <property type="entry name" value="GNAT_dom"/>
</dbReference>
<name>A0ABY2QLT6_9SPHN</name>
<dbReference type="Pfam" id="PF13302">
    <property type="entry name" value="Acetyltransf_3"/>
    <property type="match status" value="1"/>
</dbReference>
<sequence>MRADPFESERLLMRAPTHDDAPALYEAYRDQRVMRFWSSPPHESVADTIAYVTPHVDDQWRQWVIVEKASDRAIGTLAAGERRRGVMEIGYLLAPSAAGKGYGREAVGTLIDLLFAEGARRVFADTDPDNQRSIALLMDLGFQREGLLRAEWHTHIGVRDSVIWGLLRDEWQPQTRARGQRLRSSRV</sequence>
<evidence type="ECO:0000259" key="1">
    <source>
        <dbReference type="PROSITE" id="PS51186"/>
    </source>
</evidence>
<dbReference type="EMBL" id="SSTI01000001">
    <property type="protein sequence ID" value="THG42225.1"/>
    <property type="molecule type" value="Genomic_DNA"/>
</dbReference>
<dbReference type="RefSeq" id="WP_136450534.1">
    <property type="nucleotide sequence ID" value="NZ_SSTI01000001.1"/>
</dbReference>
<dbReference type="PANTHER" id="PTHR43792">
    <property type="entry name" value="GNAT FAMILY, PUTATIVE (AFU_ORTHOLOGUE AFUA_3G00765)-RELATED-RELATED"/>
    <property type="match status" value="1"/>
</dbReference>
<organism evidence="2 3">
    <name type="scientific">Sphingomonas olei</name>
    <dbReference type="NCBI Taxonomy" id="1886787"/>
    <lineage>
        <taxon>Bacteria</taxon>
        <taxon>Pseudomonadati</taxon>
        <taxon>Pseudomonadota</taxon>
        <taxon>Alphaproteobacteria</taxon>
        <taxon>Sphingomonadales</taxon>
        <taxon>Sphingomonadaceae</taxon>
        <taxon>Sphingomonas</taxon>
    </lineage>
</organism>